<dbReference type="Pfam" id="PF19891">
    <property type="entry name" value="DUF6364"/>
    <property type="match status" value="1"/>
</dbReference>
<dbReference type="Proteomes" id="UP000552241">
    <property type="component" value="Unassembled WGS sequence"/>
</dbReference>
<evidence type="ECO:0008006" key="3">
    <source>
        <dbReference type="Google" id="ProtNLM"/>
    </source>
</evidence>
<protein>
    <recommendedName>
        <fullName evidence="3">Antitoxin</fullName>
    </recommendedName>
</protein>
<proteinExistence type="predicted"/>
<accession>A0A838ZRI4</accession>
<dbReference type="AlphaFoldDB" id="A0A838ZRI4"/>
<evidence type="ECO:0000313" key="1">
    <source>
        <dbReference type="EMBL" id="MBA5628963.1"/>
    </source>
</evidence>
<comment type="caution">
    <text evidence="1">The sequence shown here is derived from an EMBL/GenBank/DDBJ whole genome shotgun (WGS) entry which is preliminary data.</text>
</comment>
<organism evidence="1 2">
    <name type="scientific">Moheibacter lacus</name>
    <dbReference type="NCBI Taxonomy" id="2745851"/>
    <lineage>
        <taxon>Bacteria</taxon>
        <taxon>Pseudomonadati</taxon>
        <taxon>Bacteroidota</taxon>
        <taxon>Flavobacteriia</taxon>
        <taxon>Flavobacteriales</taxon>
        <taxon>Weeksellaceae</taxon>
        <taxon>Moheibacter</taxon>
    </lineage>
</organism>
<name>A0A838ZRI4_9FLAO</name>
<evidence type="ECO:0000313" key="2">
    <source>
        <dbReference type="Proteomes" id="UP000552241"/>
    </source>
</evidence>
<keyword evidence="2" id="KW-1185">Reference proteome</keyword>
<reference evidence="1 2" key="1">
    <citation type="submission" date="2020-07" db="EMBL/GenBank/DDBJ databases">
        <title>Moheibacter lacus sp. nov., a member of the family Flavobacteriaceae isolated from freshwater lake sediment.</title>
        <authorList>
            <person name="Liu Y."/>
        </authorList>
    </citation>
    <scope>NUCLEOTIDE SEQUENCE [LARGE SCALE GENOMIC DNA]</scope>
    <source>
        <strain evidence="1 2">BDHS18</strain>
    </source>
</reference>
<dbReference type="EMBL" id="JACDZE010000001">
    <property type="protein sequence ID" value="MBA5628963.1"/>
    <property type="molecule type" value="Genomic_DNA"/>
</dbReference>
<sequence length="84" mass="9437">MSTKLTLNIDETTIAQAKAYAKKSGISVSKLVENYLNSLTSKRINKNNEIEITPLVKSLTGVISLPEDFDYKKEIAEILTEKYK</sequence>
<dbReference type="RefSeq" id="WP_182042537.1">
    <property type="nucleotide sequence ID" value="NZ_JACDZE010000001.1"/>
</dbReference>
<gene>
    <name evidence="1" type="ORF">HU137_04170</name>
</gene>
<dbReference type="InterPro" id="IPR045944">
    <property type="entry name" value="DUF6364"/>
</dbReference>